<dbReference type="STRING" id="56723.ENSLBEP00000031966"/>
<reference evidence="3" key="2">
    <citation type="submission" date="2025-09" db="UniProtKB">
        <authorList>
            <consortium name="Ensembl"/>
        </authorList>
    </citation>
    <scope>IDENTIFICATION</scope>
</reference>
<dbReference type="PANTHER" id="PTHR46660">
    <property type="match status" value="1"/>
</dbReference>
<evidence type="ECO:0000313" key="3">
    <source>
        <dbReference type="Ensembl" id="ENSLBEP00000031966.1"/>
    </source>
</evidence>
<evidence type="ECO:0000259" key="2">
    <source>
        <dbReference type="Pfam" id="PF00534"/>
    </source>
</evidence>
<dbReference type="Proteomes" id="UP000261660">
    <property type="component" value="Unplaced"/>
</dbReference>
<dbReference type="GO" id="GO:0016757">
    <property type="term" value="F:glycosyltransferase activity"/>
    <property type="evidence" value="ECO:0007669"/>
    <property type="project" value="UniProtKB-KW"/>
</dbReference>
<name>A0A3Q3GFG9_9LABR</name>
<dbReference type="InterPro" id="IPR052622">
    <property type="entry name" value="Glycosyltransferase_G1"/>
</dbReference>
<dbReference type="PANTHER" id="PTHR46660:SF2">
    <property type="entry name" value="GLYCOSYLTRANSFERASE 1 DOMAIN-CONTAINING PROTEIN 1"/>
    <property type="match status" value="1"/>
</dbReference>
<reference evidence="3" key="1">
    <citation type="submission" date="2025-08" db="UniProtKB">
        <authorList>
            <consortium name="Ensembl"/>
        </authorList>
    </citation>
    <scope>IDENTIFICATION</scope>
</reference>
<dbReference type="InterPro" id="IPR001296">
    <property type="entry name" value="Glyco_trans_1"/>
</dbReference>
<sequence length="451" mass="50287">MKILFLACLSPKTGNHTTAERIRSHIESAGHTCELRDAADFQSPAEVANLISRNPPFEAALAIHLFRAGRLLLDIQVPFGVIFGGTDINEDVKVEKKRVVMEQVLLKARFAVAFTDKLKEEAELFLLSQSSKIYVQPQGIRSEVTENFCWTDFLRSSGLSSEPVDELRVFLLVCGLRRVKDPLYLLHVFSEWHCENPLNVLVIIGPKIDPVLTAEVEAFVQRTAGVFLAQERSQQELHAAMKRCSAVVNSSVSEGMSAAILEAMDLGVPVLARDIPGNAAVVQHEFTGLLYSSPQEFVHQSQRLLSDPALRERVVRNGKLYVEECHGLKQERETYQQLWMPWPFSLGECWRSNVEKVVNWTLFLLLVGEWMDSLCIGLFLMEPTQLIGESVTEARQLGLLDKEAVLSVPMSMTVVVVWESCWTGLPGTLITSSASVPSHTQSCLCPVGSWP</sequence>
<proteinExistence type="predicted"/>
<accession>A0A3Q3GFG9</accession>
<dbReference type="AlphaFoldDB" id="A0A3Q3GFG9"/>
<dbReference type="SUPFAM" id="SSF53756">
    <property type="entry name" value="UDP-Glycosyltransferase/glycogen phosphorylase"/>
    <property type="match status" value="1"/>
</dbReference>
<evidence type="ECO:0000256" key="1">
    <source>
        <dbReference type="ARBA" id="ARBA00022676"/>
    </source>
</evidence>
<dbReference type="Ensembl" id="ENSLBET00000033406.1">
    <property type="protein sequence ID" value="ENSLBEP00000031966.1"/>
    <property type="gene ID" value="ENSLBEG00000024109.1"/>
</dbReference>
<evidence type="ECO:0000313" key="4">
    <source>
        <dbReference type="Proteomes" id="UP000261660"/>
    </source>
</evidence>
<feature type="domain" description="Glycosyl transferase family 1" evidence="2">
    <location>
        <begin position="165"/>
        <end position="319"/>
    </location>
</feature>
<organism evidence="3 4">
    <name type="scientific">Labrus bergylta</name>
    <name type="common">ballan wrasse</name>
    <dbReference type="NCBI Taxonomy" id="56723"/>
    <lineage>
        <taxon>Eukaryota</taxon>
        <taxon>Metazoa</taxon>
        <taxon>Chordata</taxon>
        <taxon>Craniata</taxon>
        <taxon>Vertebrata</taxon>
        <taxon>Euteleostomi</taxon>
        <taxon>Actinopterygii</taxon>
        <taxon>Neopterygii</taxon>
        <taxon>Teleostei</taxon>
        <taxon>Neoteleostei</taxon>
        <taxon>Acanthomorphata</taxon>
        <taxon>Eupercaria</taxon>
        <taxon>Labriformes</taxon>
        <taxon>Labridae</taxon>
        <taxon>Labrus</taxon>
    </lineage>
</organism>
<keyword evidence="4" id="KW-1185">Reference proteome</keyword>
<dbReference type="Gene3D" id="3.40.50.2000">
    <property type="entry name" value="Glycogen Phosphorylase B"/>
    <property type="match status" value="2"/>
</dbReference>
<protein>
    <submittedName>
        <fullName evidence="3">Glycosyltransferase 1 domain containing 1</fullName>
    </submittedName>
</protein>
<dbReference type="GeneTree" id="ENSGT00390000016790"/>
<keyword evidence="1" id="KW-0808">Transferase</keyword>
<dbReference type="Pfam" id="PF00534">
    <property type="entry name" value="Glycos_transf_1"/>
    <property type="match status" value="1"/>
</dbReference>
<dbReference type="InParanoid" id="A0A3Q3GFG9"/>
<keyword evidence="1" id="KW-0328">Glycosyltransferase</keyword>
<dbReference type="CDD" id="cd03801">
    <property type="entry name" value="GT4_PimA-like"/>
    <property type="match status" value="1"/>
</dbReference>